<reference evidence="2" key="1">
    <citation type="submission" date="2017-05" db="EMBL/GenBank/DDBJ databases">
        <title>The Genome Sequence of Enterococcus sp. 9E7_DIV0242.</title>
        <authorList>
            <consortium name="The Broad Institute Genomics Platform"/>
            <consortium name="The Broad Institute Genomic Center for Infectious Diseases"/>
            <person name="Earl A."/>
            <person name="Manson A."/>
            <person name="Schwartman J."/>
            <person name="Gilmore M."/>
            <person name="Abouelleil A."/>
            <person name="Cao P."/>
            <person name="Chapman S."/>
            <person name="Cusick C."/>
            <person name="Shea T."/>
            <person name="Young S."/>
            <person name="Neafsey D."/>
            <person name="Nusbaum C."/>
            <person name="Birren B."/>
        </authorList>
    </citation>
    <scope>NUCLEOTIDE SEQUENCE [LARGE SCALE GENOMIC DNA]</scope>
    <source>
        <strain evidence="2">9E7_DIV0242</strain>
    </source>
</reference>
<keyword evidence="1" id="KW-1133">Transmembrane helix</keyword>
<dbReference type="InterPro" id="IPR036259">
    <property type="entry name" value="MFS_trans_sf"/>
</dbReference>
<evidence type="ECO:0000256" key="1">
    <source>
        <dbReference type="SAM" id="Phobius"/>
    </source>
</evidence>
<reference evidence="3" key="2">
    <citation type="submission" date="2017-05" db="EMBL/GenBank/DDBJ databases">
        <authorList>
            <consortium name="The Broad Institute Genomics Platform"/>
            <consortium name="The Broad Institute Genomic Center for Infectious Diseases"/>
            <person name="Earl A."/>
            <person name="Manson A."/>
            <person name="Schwartman J."/>
            <person name="Gilmore M."/>
            <person name="Abouelleil A."/>
            <person name="Cao P."/>
            <person name="Chapman S."/>
            <person name="Cusick C."/>
            <person name="Shea T."/>
            <person name="Young S."/>
            <person name="Neafsey D."/>
            <person name="Nusbaum C."/>
            <person name="Birren B."/>
        </authorList>
    </citation>
    <scope>NUCLEOTIDE SEQUENCE</scope>
    <source>
        <strain evidence="3">9E7_DIV0242</strain>
    </source>
</reference>
<keyword evidence="1" id="KW-0812">Transmembrane</keyword>
<dbReference type="EMBL" id="CP147247">
    <property type="protein sequence ID" value="WYJ88484.1"/>
    <property type="molecule type" value="Genomic_DNA"/>
</dbReference>
<dbReference type="Gene3D" id="1.20.1250.20">
    <property type="entry name" value="MFS general substrate transporter like domains"/>
    <property type="match status" value="1"/>
</dbReference>
<dbReference type="Pfam" id="PF09946">
    <property type="entry name" value="DUF2178"/>
    <property type="match status" value="1"/>
</dbReference>
<evidence type="ECO:0000313" key="2">
    <source>
        <dbReference type="EMBL" id="OTP18435.1"/>
    </source>
</evidence>
<feature type="transmembrane region" description="Helical" evidence="1">
    <location>
        <begin position="101"/>
        <end position="123"/>
    </location>
</feature>
<accession>A0A242KB84</accession>
<dbReference type="InterPro" id="IPR019235">
    <property type="entry name" value="DUF2178_TM"/>
</dbReference>
<gene>
    <name evidence="3" type="ORF">A5888_000203</name>
    <name evidence="2" type="ORF">A5888_000249</name>
</gene>
<keyword evidence="4" id="KW-1185">Reference proteome</keyword>
<feature type="transmembrane region" description="Helical" evidence="1">
    <location>
        <begin position="25"/>
        <end position="45"/>
    </location>
</feature>
<evidence type="ECO:0000313" key="4">
    <source>
        <dbReference type="Proteomes" id="UP000195141"/>
    </source>
</evidence>
<dbReference type="RefSeq" id="WP_086347425.1">
    <property type="nucleotide sequence ID" value="NZ_CP147247.1"/>
</dbReference>
<evidence type="ECO:0008006" key="5">
    <source>
        <dbReference type="Google" id="ProtNLM"/>
    </source>
</evidence>
<feature type="transmembrane region" description="Helical" evidence="1">
    <location>
        <begin position="51"/>
        <end position="70"/>
    </location>
</feature>
<keyword evidence="1" id="KW-0472">Membrane</keyword>
<sequence length="153" mass="17404">MKFGMKFNGGQNKDYKRTLQNRKRLFVGMIVVGAIISALSFLLLKSGGHEASYTNGFGVGLIAIGIILSFKNKQMLDNKEKMEKNKREEFDERNIAINNQALITAVRVFILLLVLITIITAFVKPIYSVIFATMISTYLLLYLAAYIYHQRKM</sequence>
<dbReference type="AlphaFoldDB" id="A0A242KB84"/>
<protein>
    <recommendedName>
        <fullName evidence="5">DUF2178 domain-containing protein</fullName>
    </recommendedName>
</protein>
<dbReference type="EMBL" id="NGMM01000001">
    <property type="protein sequence ID" value="OTP18435.1"/>
    <property type="molecule type" value="Genomic_DNA"/>
</dbReference>
<feature type="transmembrane region" description="Helical" evidence="1">
    <location>
        <begin position="129"/>
        <end position="148"/>
    </location>
</feature>
<evidence type="ECO:0000313" key="3">
    <source>
        <dbReference type="EMBL" id="WYJ88484.1"/>
    </source>
</evidence>
<dbReference type="Proteomes" id="UP000195141">
    <property type="component" value="Chromosome"/>
</dbReference>
<proteinExistence type="predicted"/>
<name>A0A242KB84_9ENTE</name>
<reference evidence="3" key="3">
    <citation type="submission" date="2024-03" db="EMBL/GenBank/DDBJ databases">
        <title>The Genome Sequence of Enterococcus sp. DIV0242b.</title>
        <authorList>
            <consortium name="The Broad Institute Genomics Platform"/>
            <consortium name="The Broad Institute Microbial Omics Core"/>
            <consortium name="The Broad Institute Genomic Center for Infectious Diseases"/>
            <person name="Earl A."/>
            <person name="Manson A."/>
            <person name="Gilmore M."/>
            <person name="Schwartman J."/>
            <person name="Shea T."/>
            <person name="Abouelleil A."/>
            <person name="Cao P."/>
            <person name="Chapman S."/>
            <person name="Cusick C."/>
            <person name="Young S."/>
            <person name="Neafsey D."/>
            <person name="Nusbaum C."/>
            <person name="Birren B."/>
        </authorList>
    </citation>
    <scope>NUCLEOTIDE SEQUENCE</scope>
    <source>
        <strain evidence="3">9E7_DIV0242</strain>
    </source>
</reference>
<organism evidence="2">
    <name type="scientific">Candidatus Enterococcus clewellii</name>
    <dbReference type="NCBI Taxonomy" id="1834193"/>
    <lineage>
        <taxon>Bacteria</taxon>
        <taxon>Bacillati</taxon>
        <taxon>Bacillota</taxon>
        <taxon>Bacilli</taxon>
        <taxon>Lactobacillales</taxon>
        <taxon>Enterococcaceae</taxon>
        <taxon>Enterococcus</taxon>
    </lineage>
</organism>